<dbReference type="PANTHER" id="PTHR43792">
    <property type="entry name" value="GNAT FAMILY, PUTATIVE (AFU_ORTHOLOGUE AFUA_3G00765)-RELATED-RELATED"/>
    <property type="match status" value="1"/>
</dbReference>
<dbReference type="HOGENOM" id="CLU_1224621_0_0_1"/>
<dbReference type="EMBL" id="KN846960">
    <property type="protein sequence ID" value="KIW65353.1"/>
    <property type="molecule type" value="Genomic_DNA"/>
</dbReference>
<name>A0A0D2FBF7_9EURO</name>
<dbReference type="AlphaFoldDB" id="A0A0D2FBF7"/>
<reference evidence="3 4" key="1">
    <citation type="submission" date="2015-01" db="EMBL/GenBank/DDBJ databases">
        <title>The Genome Sequence of Capronia semiimmersa CBS27337.</title>
        <authorList>
            <consortium name="The Broad Institute Genomics Platform"/>
            <person name="Cuomo C."/>
            <person name="de Hoog S."/>
            <person name="Gorbushina A."/>
            <person name="Stielow B."/>
            <person name="Teixiera M."/>
            <person name="Abouelleil A."/>
            <person name="Chapman S.B."/>
            <person name="Priest M."/>
            <person name="Young S.K."/>
            <person name="Wortman J."/>
            <person name="Nusbaum C."/>
            <person name="Birren B."/>
        </authorList>
    </citation>
    <scope>NUCLEOTIDE SEQUENCE [LARGE SCALE GENOMIC DNA]</scope>
    <source>
        <strain evidence="3 4">CBS 27337</strain>
    </source>
</reference>
<dbReference type="Proteomes" id="UP000054266">
    <property type="component" value="Unassembled WGS sequence"/>
</dbReference>
<gene>
    <name evidence="3" type="ORF">PV04_07619</name>
</gene>
<evidence type="ECO:0000313" key="3">
    <source>
        <dbReference type="EMBL" id="KIW65353.1"/>
    </source>
</evidence>
<dbReference type="GO" id="GO:0016747">
    <property type="term" value="F:acyltransferase activity, transferring groups other than amino-acyl groups"/>
    <property type="evidence" value="ECO:0007669"/>
    <property type="project" value="InterPro"/>
</dbReference>
<accession>A0A0D2FBF7</accession>
<keyword evidence="4" id="KW-1185">Reference proteome</keyword>
<dbReference type="Pfam" id="PF13302">
    <property type="entry name" value="Acetyltransf_3"/>
    <property type="match status" value="1"/>
</dbReference>
<dbReference type="PANTHER" id="PTHR43792:SF1">
    <property type="entry name" value="N-ACETYLTRANSFERASE DOMAIN-CONTAINING PROTEIN"/>
    <property type="match status" value="1"/>
</dbReference>
<dbReference type="InterPro" id="IPR051531">
    <property type="entry name" value="N-acetyltransferase"/>
</dbReference>
<dbReference type="InterPro" id="IPR016181">
    <property type="entry name" value="Acyl_CoA_acyltransferase"/>
</dbReference>
<dbReference type="InterPro" id="IPR000182">
    <property type="entry name" value="GNAT_dom"/>
</dbReference>
<feature type="domain" description="N-acetyltransferase" evidence="2">
    <location>
        <begin position="30"/>
        <end position="173"/>
    </location>
</feature>
<dbReference type="SUPFAM" id="SSF55729">
    <property type="entry name" value="Acyl-CoA N-acyltransferases (Nat)"/>
    <property type="match status" value="1"/>
</dbReference>
<feature type="compositionally biased region" description="Low complexity" evidence="1">
    <location>
        <begin position="1"/>
        <end position="10"/>
    </location>
</feature>
<dbReference type="Gene3D" id="3.40.630.30">
    <property type="match status" value="1"/>
</dbReference>
<feature type="region of interest" description="Disordered" evidence="1">
    <location>
        <begin position="1"/>
        <end position="29"/>
    </location>
</feature>
<protein>
    <recommendedName>
        <fullName evidence="2">N-acetyltransferase domain-containing protein</fullName>
    </recommendedName>
</protein>
<sequence>MQPDPETQDQQHQHQHHQQPPAFPTLQTERLVLRLFDPSRPSDYAAVLSMYDSPYARRTFDPRPAATDAKKKKKKVPFPTHPWHLVSLRDDDDDDDDGAKVIGLTSLFLRHPLPSPDLGYFVKEEYTGKGYATEAGKAALKWWTEDMGVQDIWAGTMDTNYASQRVAGKIGFVDGGVLRVVVADGVVKEGRAFVQPGKRRWLDGVVVDVRQREGVNMEVEVRKHSE</sequence>
<evidence type="ECO:0000259" key="2">
    <source>
        <dbReference type="Pfam" id="PF13302"/>
    </source>
</evidence>
<evidence type="ECO:0000256" key="1">
    <source>
        <dbReference type="SAM" id="MobiDB-lite"/>
    </source>
</evidence>
<evidence type="ECO:0000313" key="4">
    <source>
        <dbReference type="Proteomes" id="UP000054266"/>
    </source>
</evidence>
<proteinExistence type="predicted"/>
<organism evidence="3 4">
    <name type="scientific">Phialophora macrospora</name>
    <dbReference type="NCBI Taxonomy" id="1851006"/>
    <lineage>
        <taxon>Eukaryota</taxon>
        <taxon>Fungi</taxon>
        <taxon>Dikarya</taxon>
        <taxon>Ascomycota</taxon>
        <taxon>Pezizomycotina</taxon>
        <taxon>Eurotiomycetes</taxon>
        <taxon>Chaetothyriomycetidae</taxon>
        <taxon>Chaetothyriales</taxon>
        <taxon>Herpotrichiellaceae</taxon>
        <taxon>Phialophora</taxon>
    </lineage>
</organism>